<sequence>MTPKNRVIIDTDPGVDDVLALLLALSASPEELEVAMISVTYGNVPLQKCLRNVVALFHVLEKEMAWRAAAGKPAYGALGTYKPIVAVGAEHALEDEKLVEDHFHGADGLHGVHEAHPHLSPADTWRNLFEDTPSDSHSSEPPSYSRFFTPSKLRAHEEMLRILREEPENTVTIVAIGPLTNVALAASEDPETFLRVKELVVMGGAVAVYGNVSPCAEFNCMADAIAAARVFALTSPTPSSTMPPRIHGESVLPPYPAKLSRRLNLTLFPLDITTPHELRRPVFNAKIQPLKAAGSPLAQWVDTFMNGTFDKIDAMLGDGHDEGLSLHDPLCIWYMLTRDDARWRTVPKPEDIRIETCGQWTRGMHLIDRRGRAKPADRDSTVETHPEDPMDTVTVDDIPGDTMGWLSARKGNRINRMVESPGQDIFADVLLEKVFA</sequence>
<keyword evidence="3" id="KW-0326">Glycosidase</keyword>
<evidence type="ECO:0000256" key="2">
    <source>
        <dbReference type="ARBA" id="ARBA00022801"/>
    </source>
</evidence>
<dbReference type="PANTHER" id="PTHR12304:SF56">
    <property type="entry name" value="HYDROLASE, PUTATIVE (AFU_ORTHOLOGUE AFUA_1G11790)-RELATED"/>
    <property type="match status" value="1"/>
</dbReference>
<evidence type="ECO:0000256" key="1">
    <source>
        <dbReference type="ARBA" id="ARBA00009176"/>
    </source>
</evidence>
<comment type="caution">
    <text evidence="6">The sequence shown here is derived from an EMBL/GenBank/DDBJ whole genome shotgun (WGS) entry which is preliminary data.</text>
</comment>
<organism evidence="6 7">
    <name type="scientific">Staphylotrichum tortipilum</name>
    <dbReference type="NCBI Taxonomy" id="2831512"/>
    <lineage>
        <taxon>Eukaryota</taxon>
        <taxon>Fungi</taxon>
        <taxon>Dikarya</taxon>
        <taxon>Ascomycota</taxon>
        <taxon>Pezizomycotina</taxon>
        <taxon>Sordariomycetes</taxon>
        <taxon>Sordariomycetidae</taxon>
        <taxon>Sordariales</taxon>
        <taxon>Chaetomiaceae</taxon>
        <taxon>Staphylotrichum</taxon>
    </lineage>
</organism>
<protein>
    <submittedName>
        <fullName evidence="6">Pyrimidine-specific ribonucleoside hydrolase RihA</fullName>
    </submittedName>
</protein>
<evidence type="ECO:0000256" key="4">
    <source>
        <dbReference type="SAM" id="MobiDB-lite"/>
    </source>
</evidence>
<name>A0AAN6RR27_9PEZI</name>
<dbReference type="Proteomes" id="UP001303889">
    <property type="component" value="Unassembled WGS sequence"/>
</dbReference>
<dbReference type="InterPro" id="IPR001910">
    <property type="entry name" value="Inosine/uridine_hydrolase_dom"/>
</dbReference>
<evidence type="ECO:0000313" key="6">
    <source>
        <dbReference type="EMBL" id="KAK3900302.1"/>
    </source>
</evidence>
<reference evidence="6" key="1">
    <citation type="journal article" date="2023" name="Mol. Phylogenet. Evol.">
        <title>Genome-scale phylogeny and comparative genomics of the fungal order Sordariales.</title>
        <authorList>
            <person name="Hensen N."/>
            <person name="Bonometti L."/>
            <person name="Westerberg I."/>
            <person name="Brannstrom I.O."/>
            <person name="Guillou S."/>
            <person name="Cros-Aarteil S."/>
            <person name="Calhoun S."/>
            <person name="Haridas S."/>
            <person name="Kuo A."/>
            <person name="Mondo S."/>
            <person name="Pangilinan J."/>
            <person name="Riley R."/>
            <person name="LaButti K."/>
            <person name="Andreopoulos B."/>
            <person name="Lipzen A."/>
            <person name="Chen C."/>
            <person name="Yan M."/>
            <person name="Daum C."/>
            <person name="Ng V."/>
            <person name="Clum A."/>
            <person name="Steindorff A."/>
            <person name="Ohm R.A."/>
            <person name="Martin F."/>
            <person name="Silar P."/>
            <person name="Natvig D.O."/>
            <person name="Lalanne C."/>
            <person name="Gautier V."/>
            <person name="Ament-Velasquez S.L."/>
            <person name="Kruys A."/>
            <person name="Hutchinson M.I."/>
            <person name="Powell A.J."/>
            <person name="Barry K."/>
            <person name="Miller A.N."/>
            <person name="Grigoriev I.V."/>
            <person name="Debuchy R."/>
            <person name="Gladieux P."/>
            <person name="Hiltunen Thoren M."/>
            <person name="Johannesson H."/>
        </authorList>
    </citation>
    <scope>NUCLEOTIDE SEQUENCE</scope>
    <source>
        <strain evidence="6">CBS 103.79</strain>
    </source>
</reference>
<dbReference type="AlphaFoldDB" id="A0AAN6RR27"/>
<proteinExistence type="inferred from homology"/>
<evidence type="ECO:0000256" key="3">
    <source>
        <dbReference type="ARBA" id="ARBA00023295"/>
    </source>
</evidence>
<gene>
    <name evidence="6" type="ORF">C8A05DRAFT_17375</name>
</gene>
<feature type="compositionally biased region" description="Basic and acidic residues" evidence="4">
    <location>
        <begin position="369"/>
        <end position="388"/>
    </location>
</feature>
<evidence type="ECO:0000259" key="5">
    <source>
        <dbReference type="Pfam" id="PF01156"/>
    </source>
</evidence>
<dbReference type="GO" id="GO:0008477">
    <property type="term" value="F:purine nucleosidase activity"/>
    <property type="evidence" value="ECO:0007669"/>
    <property type="project" value="TreeGrafter"/>
</dbReference>
<keyword evidence="2 6" id="KW-0378">Hydrolase</keyword>
<dbReference type="PANTHER" id="PTHR12304">
    <property type="entry name" value="INOSINE-URIDINE PREFERRING NUCLEOSIDE HYDROLASE"/>
    <property type="match status" value="1"/>
</dbReference>
<feature type="domain" description="Inosine/uridine-preferring nucleoside hydrolase" evidence="5">
    <location>
        <begin position="7"/>
        <end position="376"/>
    </location>
</feature>
<dbReference type="InterPro" id="IPR036452">
    <property type="entry name" value="Ribo_hydro-like"/>
</dbReference>
<dbReference type="SUPFAM" id="SSF53590">
    <property type="entry name" value="Nucleoside hydrolase"/>
    <property type="match status" value="1"/>
</dbReference>
<dbReference type="EMBL" id="MU855685">
    <property type="protein sequence ID" value="KAK3900302.1"/>
    <property type="molecule type" value="Genomic_DNA"/>
</dbReference>
<dbReference type="FunFam" id="3.90.245.10:FF:000006">
    <property type="entry name" value="Inosine-uridine preferring nucleoside hydrolase"/>
    <property type="match status" value="1"/>
</dbReference>
<dbReference type="InterPro" id="IPR023186">
    <property type="entry name" value="IUNH"/>
</dbReference>
<feature type="region of interest" description="Disordered" evidence="4">
    <location>
        <begin position="369"/>
        <end position="391"/>
    </location>
</feature>
<dbReference type="GO" id="GO:0006152">
    <property type="term" value="P:purine nucleoside catabolic process"/>
    <property type="evidence" value="ECO:0007669"/>
    <property type="project" value="TreeGrafter"/>
</dbReference>
<reference evidence="6" key="2">
    <citation type="submission" date="2023-05" db="EMBL/GenBank/DDBJ databases">
        <authorList>
            <consortium name="Lawrence Berkeley National Laboratory"/>
            <person name="Steindorff A."/>
            <person name="Hensen N."/>
            <person name="Bonometti L."/>
            <person name="Westerberg I."/>
            <person name="Brannstrom I.O."/>
            <person name="Guillou S."/>
            <person name="Cros-Aarteil S."/>
            <person name="Calhoun S."/>
            <person name="Haridas S."/>
            <person name="Kuo A."/>
            <person name="Mondo S."/>
            <person name="Pangilinan J."/>
            <person name="Riley R."/>
            <person name="Labutti K."/>
            <person name="Andreopoulos B."/>
            <person name="Lipzen A."/>
            <person name="Chen C."/>
            <person name="Yanf M."/>
            <person name="Daum C."/>
            <person name="Ng V."/>
            <person name="Clum A."/>
            <person name="Ohm R."/>
            <person name="Martin F."/>
            <person name="Silar P."/>
            <person name="Natvig D."/>
            <person name="Lalanne C."/>
            <person name="Gautier V."/>
            <person name="Ament-Velasquez S.L."/>
            <person name="Kruys A."/>
            <person name="Hutchinson M.I."/>
            <person name="Powell A.J."/>
            <person name="Barry K."/>
            <person name="Miller A.N."/>
            <person name="Grigoriev I.V."/>
            <person name="Debuchy R."/>
            <person name="Gladieux P."/>
            <person name="Thoren M.H."/>
            <person name="Johannesson H."/>
        </authorList>
    </citation>
    <scope>NUCLEOTIDE SEQUENCE</scope>
    <source>
        <strain evidence="6">CBS 103.79</strain>
    </source>
</reference>
<accession>A0AAN6RR27</accession>
<comment type="similarity">
    <text evidence="1">Belongs to the IUNH family.</text>
</comment>
<dbReference type="GO" id="GO:0005829">
    <property type="term" value="C:cytosol"/>
    <property type="evidence" value="ECO:0007669"/>
    <property type="project" value="TreeGrafter"/>
</dbReference>
<evidence type="ECO:0000313" key="7">
    <source>
        <dbReference type="Proteomes" id="UP001303889"/>
    </source>
</evidence>
<dbReference type="Gene3D" id="3.90.245.10">
    <property type="entry name" value="Ribonucleoside hydrolase-like"/>
    <property type="match status" value="1"/>
</dbReference>
<dbReference type="Pfam" id="PF01156">
    <property type="entry name" value="IU_nuc_hydro"/>
    <property type="match status" value="1"/>
</dbReference>
<keyword evidence="7" id="KW-1185">Reference proteome</keyword>